<dbReference type="PROSITE" id="PS50404">
    <property type="entry name" value="GST_NTER"/>
    <property type="match status" value="1"/>
</dbReference>
<dbReference type="Gene3D" id="1.20.1050.10">
    <property type="match status" value="1"/>
</dbReference>
<dbReference type="InterPro" id="IPR004046">
    <property type="entry name" value="GST_C"/>
</dbReference>
<comment type="similarity">
    <text evidence="1">Belongs to the GST superfamily.</text>
</comment>
<evidence type="ECO:0000259" key="2">
    <source>
        <dbReference type="PROSITE" id="PS50404"/>
    </source>
</evidence>
<dbReference type="InterPro" id="IPR036282">
    <property type="entry name" value="Glutathione-S-Trfase_C_sf"/>
</dbReference>
<dbReference type="PANTHER" id="PTHR44051:SF2">
    <property type="entry name" value="HYPOTHETICAL GLUTATHIONE S-TRANSFERASE LIKE PROTEIN"/>
    <property type="match status" value="1"/>
</dbReference>
<dbReference type="EMBL" id="JBHUHT010000007">
    <property type="protein sequence ID" value="MFD2094955.1"/>
    <property type="molecule type" value="Genomic_DNA"/>
</dbReference>
<evidence type="ECO:0000313" key="5">
    <source>
        <dbReference type="Proteomes" id="UP001597380"/>
    </source>
</evidence>
<evidence type="ECO:0000256" key="1">
    <source>
        <dbReference type="RuleBase" id="RU003494"/>
    </source>
</evidence>
<name>A0ABW4XI75_9GAMM</name>
<dbReference type="Pfam" id="PF00043">
    <property type="entry name" value="GST_C"/>
    <property type="match status" value="1"/>
</dbReference>
<dbReference type="CDD" id="cd03206">
    <property type="entry name" value="GST_C_7"/>
    <property type="match status" value="1"/>
</dbReference>
<sequence length="208" mass="22137">MTALTLYRHPLSGHAHRAELFLSLLGLNTALVDVDLANGEHKSEAFLAKNSFGQVPVLIDGGSVIADSNAILVYLAKTYDDSGRWYPESPSEAAEIQRFLSVASGQAASGPAAARLVNVFGAALDHERAKTISHQLLAVLETHLSGRNWLVGSHATIADVANYTYIAHAPEGDVSLSAYPHVRAWLKRIEQLSGFVPMQATAVGLAAA</sequence>
<dbReference type="SUPFAM" id="SSF52833">
    <property type="entry name" value="Thioredoxin-like"/>
    <property type="match status" value="1"/>
</dbReference>
<dbReference type="SFLD" id="SFLDG00358">
    <property type="entry name" value="Main_(cytGST)"/>
    <property type="match status" value="1"/>
</dbReference>
<dbReference type="InterPro" id="IPR004045">
    <property type="entry name" value="Glutathione_S-Trfase_N"/>
</dbReference>
<comment type="caution">
    <text evidence="4">The sequence shown here is derived from an EMBL/GenBank/DDBJ whole genome shotgun (WGS) entry which is preliminary data.</text>
</comment>
<dbReference type="PANTHER" id="PTHR44051">
    <property type="entry name" value="GLUTATHIONE S-TRANSFERASE-RELATED"/>
    <property type="match status" value="1"/>
</dbReference>
<accession>A0ABW4XI75</accession>
<dbReference type="Proteomes" id="UP001597380">
    <property type="component" value="Unassembled WGS sequence"/>
</dbReference>
<evidence type="ECO:0000259" key="3">
    <source>
        <dbReference type="PROSITE" id="PS50405"/>
    </source>
</evidence>
<dbReference type="SFLD" id="SFLDS00019">
    <property type="entry name" value="Glutathione_Transferase_(cytos"/>
    <property type="match status" value="1"/>
</dbReference>
<feature type="domain" description="GST N-terminal" evidence="2">
    <location>
        <begin position="2"/>
        <end position="83"/>
    </location>
</feature>
<evidence type="ECO:0000313" key="4">
    <source>
        <dbReference type="EMBL" id="MFD2094955.1"/>
    </source>
</evidence>
<gene>
    <name evidence="4" type="ORF">ACFSJ3_03100</name>
</gene>
<keyword evidence="5" id="KW-1185">Reference proteome</keyword>
<dbReference type="RefSeq" id="WP_345338040.1">
    <property type="nucleotide sequence ID" value="NZ_BAABLI010000004.1"/>
</dbReference>
<protein>
    <submittedName>
        <fullName evidence="4">Glutathione S-transferase</fullName>
    </submittedName>
</protein>
<dbReference type="SUPFAM" id="SSF47616">
    <property type="entry name" value="GST C-terminal domain-like"/>
    <property type="match status" value="1"/>
</dbReference>
<feature type="domain" description="GST C-terminal" evidence="3">
    <location>
        <begin position="89"/>
        <end position="208"/>
    </location>
</feature>
<dbReference type="InterPro" id="IPR036249">
    <property type="entry name" value="Thioredoxin-like_sf"/>
</dbReference>
<reference evidence="5" key="1">
    <citation type="journal article" date="2019" name="Int. J. Syst. Evol. Microbiol.">
        <title>The Global Catalogue of Microorganisms (GCM) 10K type strain sequencing project: providing services to taxonomists for standard genome sequencing and annotation.</title>
        <authorList>
            <consortium name="The Broad Institute Genomics Platform"/>
            <consortium name="The Broad Institute Genome Sequencing Center for Infectious Disease"/>
            <person name="Wu L."/>
            <person name="Ma J."/>
        </authorList>
    </citation>
    <scope>NUCLEOTIDE SEQUENCE [LARGE SCALE GENOMIC DNA]</scope>
    <source>
        <strain evidence="5">CGMCC 1.10992</strain>
    </source>
</reference>
<organism evidence="4 5">
    <name type="scientific">Corallincola platygyrae</name>
    <dbReference type="NCBI Taxonomy" id="1193278"/>
    <lineage>
        <taxon>Bacteria</taxon>
        <taxon>Pseudomonadati</taxon>
        <taxon>Pseudomonadota</taxon>
        <taxon>Gammaproteobacteria</taxon>
        <taxon>Alteromonadales</taxon>
        <taxon>Psychromonadaceae</taxon>
        <taxon>Corallincola</taxon>
    </lineage>
</organism>
<dbReference type="CDD" id="cd03056">
    <property type="entry name" value="GST_N_4"/>
    <property type="match status" value="1"/>
</dbReference>
<dbReference type="PROSITE" id="PS50405">
    <property type="entry name" value="GST_CTER"/>
    <property type="match status" value="1"/>
</dbReference>
<dbReference type="SFLD" id="SFLDG01151">
    <property type="entry name" value="Main.2:_Nu-like"/>
    <property type="match status" value="1"/>
</dbReference>
<dbReference type="Pfam" id="PF02798">
    <property type="entry name" value="GST_N"/>
    <property type="match status" value="1"/>
</dbReference>
<dbReference type="Gene3D" id="3.40.30.10">
    <property type="entry name" value="Glutaredoxin"/>
    <property type="match status" value="1"/>
</dbReference>
<proteinExistence type="inferred from homology"/>
<dbReference type="InterPro" id="IPR010987">
    <property type="entry name" value="Glutathione-S-Trfase_C-like"/>
</dbReference>
<dbReference type="InterPro" id="IPR040079">
    <property type="entry name" value="Glutathione_S-Trfase"/>
</dbReference>